<dbReference type="RefSeq" id="WP_159966636.1">
    <property type="nucleotide sequence ID" value="NZ_APKE01000037.1"/>
</dbReference>
<evidence type="ECO:0000256" key="6">
    <source>
        <dbReference type="ARBA" id="ARBA00023125"/>
    </source>
</evidence>
<evidence type="ECO:0000256" key="1">
    <source>
        <dbReference type="ARBA" id="ARBA00008136"/>
    </source>
</evidence>
<dbReference type="OrthoDB" id="9782620at2"/>
<dbReference type="PANTHER" id="PTHR13604">
    <property type="entry name" value="DC12-RELATED"/>
    <property type="match status" value="1"/>
</dbReference>
<keyword evidence="10" id="KW-1185">Reference proteome</keyword>
<keyword evidence="4 8" id="KW-0378">Hydrolase</keyword>
<dbReference type="GO" id="GO:0016829">
    <property type="term" value="F:lyase activity"/>
    <property type="evidence" value="ECO:0007669"/>
    <property type="project" value="UniProtKB-KW"/>
</dbReference>
<dbReference type="GO" id="GO:0106300">
    <property type="term" value="P:protein-DNA covalent cross-linking repair"/>
    <property type="evidence" value="ECO:0007669"/>
    <property type="project" value="InterPro"/>
</dbReference>
<dbReference type="GO" id="GO:0008233">
    <property type="term" value="F:peptidase activity"/>
    <property type="evidence" value="ECO:0007669"/>
    <property type="project" value="UniProtKB-KW"/>
</dbReference>
<keyword evidence="7" id="KW-0456">Lyase</keyword>
<comment type="similarity">
    <text evidence="1 8">Belongs to the SOS response-associated peptidase family.</text>
</comment>
<evidence type="ECO:0000256" key="8">
    <source>
        <dbReference type="RuleBase" id="RU364100"/>
    </source>
</evidence>
<dbReference type="Proteomes" id="UP000698242">
    <property type="component" value="Unassembled WGS sequence"/>
</dbReference>
<dbReference type="InterPro" id="IPR036590">
    <property type="entry name" value="SRAP-like"/>
</dbReference>
<proteinExistence type="inferred from homology"/>
<accession>A0A921NSG1</accession>
<dbReference type="Pfam" id="PF02586">
    <property type="entry name" value="SRAP"/>
    <property type="match status" value="1"/>
</dbReference>
<dbReference type="GO" id="GO:0003697">
    <property type="term" value="F:single-stranded DNA binding"/>
    <property type="evidence" value="ECO:0007669"/>
    <property type="project" value="InterPro"/>
</dbReference>
<dbReference type="Gene3D" id="3.90.1680.10">
    <property type="entry name" value="SOS response associated peptidase-like"/>
    <property type="match status" value="1"/>
</dbReference>
<organism evidence="9 10">
    <name type="scientific">Profundibacterium mesophilum KAUST100406-0324</name>
    <dbReference type="NCBI Taxonomy" id="1037889"/>
    <lineage>
        <taxon>Bacteria</taxon>
        <taxon>Pseudomonadati</taxon>
        <taxon>Pseudomonadota</taxon>
        <taxon>Alphaproteobacteria</taxon>
        <taxon>Rhodobacterales</taxon>
        <taxon>Roseobacteraceae</taxon>
        <taxon>Profundibacterium</taxon>
    </lineage>
</organism>
<evidence type="ECO:0000256" key="4">
    <source>
        <dbReference type="ARBA" id="ARBA00022801"/>
    </source>
</evidence>
<dbReference type="SUPFAM" id="SSF143081">
    <property type="entry name" value="BB1717-like"/>
    <property type="match status" value="1"/>
</dbReference>
<dbReference type="GO" id="GO:0006508">
    <property type="term" value="P:proteolysis"/>
    <property type="evidence" value="ECO:0007669"/>
    <property type="project" value="UniProtKB-KW"/>
</dbReference>
<name>A0A921NSG1_9RHOB</name>
<dbReference type="EC" id="3.4.-.-" evidence="8"/>
<evidence type="ECO:0000313" key="10">
    <source>
        <dbReference type="Proteomes" id="UP000698242"/>
    </source>
</evidence>
<keyword evidence="5" id="KW-0190">Covalent protein-DNA linkage</keyword>
<dbReference type="PANTHER" id="PTHR13604:SF0">
    <property type="entry name" value="ABASIC SITE PROCESSING PROTEIN HMCES"/>
    <property type="match status" value="1"/>
</dbReference>
<sequence length="237" mass="25945">MCGRFVLTHPSDALARLFDAVPDNDLPDVPNHNICPTVMIHAVTRPAQEANPDAAEQAGTARDGTGRRLRALRWGFVPHWATAMNDGPLLINARAETIAAKPAFRAAVRSRRCIVPASGFYEWVKDAEQGRLPFYIHSARAEPLALAAIWQSWGQGEARCDTCAIVTTAASDRMGRIHHRMPVILATGDWPTWLGETGRKAAPLMRPAPEDALVMYRVGREVNSNRATGPRLVSPLS</sequence>
<reference evidence="9" key="1">
    <citation type="submission" date="2013-03" db="EMBL/GenBank/DDBJ databases">
        <title>Genome Sequence of the Profundibacterium mesophilum strain KAUST100406-0324T from Red Sea, a novel genus in the family Rhodobacteraceae.</title>
        <authorList>
            <person name="Essack M."/>
            <person name="Alam I."/>
            <person name="Lafi F."/>
            <person name="Alawi W."/>
            <person name="Kamanu F."/>
            <person name="Al-Suwailem A."/>
            <person name="Lee O.O."/>
            <person name="Xu Y."/>
            <person name="Bajic V."/>
            <person name="Qian P.-Y."/>
            <person name="Archer J."/>
        </authorList>
    </citation>
    <scope>NUCLEOTIDE SEQUENCE</scope>
    <source>
        <strain evidence="9">KAUST100406-0324</strain>
    </source>
</reference>
<dbReference type="AlphaFoldDB" id="A0A921NSG1"/>
<keyword evidence="2 8" id="KW-0645">Protease</keyword>
<protein>
    <recommendedName>
        <fullName evidence="8">Abasic site processing protein</fullName>
        <ecNumber evidence="8">3.4.-.-</ecNumber>
    </recommendedName>
</protein>
<dbReference type="InterPro" id="IPR003738">
    <property type="entry name" value="SRAP"/>
</dbReference>
<gene>
    <name evidence="9" type="ORF">PMES_03123</name>
</gene>
<evidence type="ECO:0000256" key="2">
    <source>
        <dbReference type="ARBA" id="ARBA00022670"/>
    </source>
</evidence>
<comment type="caution">
    <text evidence="9">The sequence shown here is derived from an EMBL/GenBank/DDBJ whole genome shotgun (WGS) entry which is preliminary data.</text>
</comment>
<evidence type="ECO:0000313" key="9">
    <source>
        <dbReference type="EMBL" id="KAF0674538.1"/>
    </source>
</evidence>
<dbReference type="EMBL" id="APKE01000037">
    <property type="protein sequence ID" value="KAF0674538.1"/>
    <property type="molecule type" value="Genomic_DNA"/>
</dbReference>
<evidence type="ECO:0000256" key="3">
    <source>
        <dbReference type="ARBA" id="ARBA00022763"/>
    </source>
</evidence>
<evidence type="ECO:0000256" key="5">
    <source>
        <dbReference type="ARBA" id="ARBA00023124"/>
    </source>
</evidence>
<evidence type="ECO:0000256" key="7">
    <source>
        <dbReference type="ARBA" id="ARBA00023239"/>
    </source>
</evidence>
<keyword evidence="3" id="KW-0227">DNA damage</keyword>
<keyword evidence="6" id="KW-0238">DNA-binding</keyword>